<sequence>MKRILLILIAIALFHSVNAQVKINAPNGRVAIIADGNSPDPDDLGGTAISIALLRAAGLENRLVHYSHSCDLIRVDRISEAAERERHALMQTSCDVTARRWGGYEKFKFLDAKWELEETINDLRDAINASTIDNPLWIIEAGEPDIIGFALEASKREKHKYVKLVTHHPANDEAGDFYKWEEILAFGIEEVRIPDQNVDLKVDLDKWHWARDHTDPRIQWLWLIGKIAEVDDVVEFQKGKWDCSDAGMVLYWITGANVNGGLKTGTVEDVKSVLLNYVENNK</sequence>
<feature type="chain" id="PRO_5019541991" description="DUF1593 domain-containing protein" evidence="1">
    <location>
        <begin position="20"/>
        <end position="282"/>
    </location>
</feature>
<dbReference type="RefSeq" id="WP_125221450.1">
    <property type="nucleotide sequence ID" value="NZ_QUSX01000001.1"/>
</dbReference>
<gene>
    <name evidence="2" type="ORF">DZC72_03270</name>
</gene>
<dbReference type="OrthoDB" id="6382233at2"/>
<comment type="caution">
    <text evidence="2">The sequence shown here is derived from an EMBL/GenBank/DDBJ whole genome shotgun (WGS) entry which is preliminary data.</text>
</comment>
<keyword evidence="3" id="KW-1185">Reference proteome</keyword>
<dbReference type="AlphaFoldDB" id="A0A426RL02"/>
<feature type="signal peptide" evidence="1">
    <location>
        <begin position="1"/>
        <end position="19"/>
    </location>
</feature>
<keyword evidence="1" id="KW-0732">Signal</keyword>
<name>A0A426RL02_9FLAO</name>
<evidence type="ECO:0000313" key="2">
    <source>
        <dbReference type="EMBL" id="RRQ49630.1"/>
    </source>
</evidence>
<evidence type="ECO:0000313" key="3">
    <source>
        <dbReference type="Proteomes" id="UP000286990"/>
    </source>
</evidence>
<dbReference type="EMBL" id="QUSX01000001">
    <property type="protein sequence ID" value="RRQ49630.1"/>
    <property type="molecule type" value="Genomic_DNA"/>
</dbReference>
<accession>A0A426RL02</accession>
<organism evidence="2 3">
    <name type="scientific">Maribacter algicola</name>
    <dbReference type="NCBI Taxonomy" id="2498892"/>
    <lineage>
        <taxon>Bacteria</taxon>
        <taxon>Pseudomonadati</taxon>
        <taxon>Bacteroidota</taxon>
        <taxon>Flavobacteriia</taxon>
        <taxon>Flavobacteriales</taxon>
        <taxon>Flavobacteriaceae</taxon>
        <taxon>Maribacter</taxon>
    </lineage>
</organism>
<protein>
    <recommendedName>
        <fullName evidence="4">DUF1593 domain-containing protein</fullName>
    </recommendedName>
</protein>
<proteinExistence type="predicted"/>
<reference evidence="3" key="1">
    <citation type="submission" date="2018-12" db="EMBL/GenBank/DDBJ databases">
        <title>Maribacter lutimaris sp. nov., isolated from marine sediment.</title>
        <authorList>
            <person name="Kim K.K."/>
        </authorList>
    </citation>
    <scope>NUCLEOTIDE SEQUENCE [LARGE SCALE GENOMIC DNA]</scope>
    <source>
        <strain evidence="3">PoM-212</strain>
    </source>
</reference>
<evidence type="ECO:0008006" key="4">
    <source>
        <dbReference type="Google" id="ProtNLM"/>
    </source>
</evidence>
<evidence type="ECO:0000256" key="1">
    <source>
        <dbReference type="SAM" id="SignalP"/>
    </source>
</evidence>
<dbReference type="Proteomes" id="UP000286990">
    <property type="component" value="Unassembled WGS sequence"/>
</dbReference>